<comment type="caution">
    <text evidence="9">The sequence shown here is derived from an EMBL/GenBank/DDBJ whole genome shotgun (WGS) entry which is preliminary data.</text>
</comment>
<protein>
    <recommendedName>
        <fullName evidence="3">Phosphohexomutase</fullName>
    </recommendedName>
    <alternativeName>
        <fullName evidence="4">Phosphomannose isomerase</fullName>
    </alternativeName>
</protein>
<dbReference type="InterPro" id="IPR046457">
    <property type="entry name" value="PMI_typeI_cat"/>
</dbReference>
<dbReference type="PANTHER" id="PTHR42742:SF3">
    <property type="entry name" value="FRUCTOKINASE"/>
    <property type="match status" value="1"/>
</dbReference>
<dbReference type="GO" id="GO:0008270">
    <property type="term" value="F:zinc ion binding"/>
    <property type="evidence" value="ECO:0007669"/>
    <property type="project" value="InterPro"/>
</dbReference>
<dbReference type="SUPFAM" id="SSF51182">
    <property type="entry name" value="RmlC-like cupins"/>
    <property type="match status" value="1"/>
</dbReference>
<keyword evidence="9" id="KW-0413">Isomerase</keyword>
<dbReference type="InterPro" id="IPR014628">
    <property type="entry name" value="Man6P_isomerase_Firm_short"/>
</dbReference>
<reference evidence="9 10" key="1">
    <citation type="journal article" date="2021" name="ISME Commun">
        <title>Automated analysis of genomic sequences facilitates high-throughput and comprehensive description of bacteria.</title>
        <authorList>
            <person name="Hitch T.C.A."/>
        </authorList>
    </citation>
    <scope>NUCLEOTIDE SEQUENCE [LARGE SCALE GENOMIC DNA]</scope>
    <source>
        <strain evidence="9 10">Sanger_31</strain>
    </source>
</reference>
<dbReference type="RefSeq" id="WP_117858431.1">
    <property type="nucleotide sequence ID" value="NZ_JAOQJZ010000003.1"/>
</dbReference>
<evidence type="ECO:0000256" key="5">
    <source>
        <dbReference type="PIRSR" id="PIRSR036894-1"/>
    </source>
</evidence>
<keyword evidence="10" id="KW-1185">Reference proteome</keyword>
<evidence type="ECO:0000256" key="2">
    <source>
        <dbReference type="ARBA" id="ARBA00022833"/>
    </source>
</evidence>
<dbReference type="GO" id="GO:0004476">
    <property type="term" value="F:mannose-6-phosphate isomerase activity"/>
    <property type="evidence" value="ECO:0007669"/>
    <property type="project" value="InterPro"/>
</dbReference>
<name>A0AAE3LHA3_9FIRM</name>
<feature type="binding site" evidence="5">
    <location>
        <position position="174"/>
    </location>
    <ligand>
        <name>Zn(2+)</name>
        <dbReference type="ChEBI" id="CHEBI:29105"/>
    </ligand>
</feature>
<evidence type="ECO:0000256" key="3">
    <source>
        <dbReference type="ARBA" id="ARBA00029741"/>
    </source>
</evidence>
<evidence type="ECO:0000259" key="7">
    <source>
        <dbReference type="Pfam" id="PF20511"/>
    </source>
</evidence>
<dbReference type="Gene3D" id="2.60.120.10">
    <property type="entry name" value="Jelly Rolls"/>
    <property type="match status" value="2"/>
</dbReference>
<evidence type="ECO:0000313" key="9">
    <source>
        <dbReference type="EMBL" id="MCU6705240.1"/>
    </source>
</evidence>
<dbReference type="Pfam" id="PF21621">
    <property type="entry name" value="MPI_cupin_dom"/>
    <property type="match status" value="1"/>
</dbReference>
<proteinExistence type="predicted"/>
<feature type="active site" evidence="6">
    <location>
        <position position="194"/>
    </location>
</feature>
<dbReference type="InterPro" id="IPR014710">
    <property type="entry name" value="RmlC-like_jellyroll"/>
</dbReference>
<feature type="binding site" evidence="5">
    <location>
        <position position="99"/>
    </location>
    <ligand>
        <name>Zn(2+)</name>
        <dbReference type="ChEBI" id="CHEBI:29105"/>
    </ligand>
</feature>
<dbReference type="Pfam" id="PF20511">
    <property type="entry name" value="PMI_typeI_cat"/>
    <property type="match status" value="1"/>
</dbReference>
<dbReference type="CDD" id="cd07010">
    <property type="entry name" value="cupin_PMI_type_I_N_bac"/>
    <property type="match status" value="1"/>
</dbReference>
<feature type="binding site" evidence="5">
    <location>
        <position position="116"/>
    </location>
    <ligand>
        <name>Zn(2+)</name>
        <dbReference type="ChEBI" id="CHEBI:29105"/>
    </ligand>
</feature>
<dbReference type="Proteomes" id="UP001208131">
    <property type="component" value="Unassembled WGS sequence"/>
</dbReference>
<keyword evidence="2 5" id="KW-0862">Zinc</keyword>
<evidence type="ECO:0000259" key="8">
    <source>
        <dbReference type="Pfam" id="PF21621"/>
    </source>
</evidence>
<dbReference type="PANTHER" id="PTHR42742">
    <property type="entry name" value="TRANSCRIPTIONAL REPRESSOR MPRA"/>
    <property type="match status" value="1"/>
</dbReference>
<dbReference type="InterPro" id="IPR051804">
    <property type="entry name" value="Carb_Metab_Reg_Kinase/Isom"/>
</dbReference>
<organism evidence="9 10">
    <name type="scientific">Hominimerdicola aceti</name>
    <dbReference type="NCBI Taxonomy" id="2981726"/>
    <lineage>
        <taxon>Bacteria</taxon>
        <taxon>Bacillati</taxon>
        <taxon>Bacillota</taxon>
        <taxon>Clostridia</taxon>
        <taxon>Eubacteriales</taxon>
        <taxon>Oscillospiraceae</taxon>
        <taxon>Hominimerdicola</taxon>
    </lineage>
</organism>
<comment type="cofactor">
    <cofactor evidence="5">
        <name>Zn(2+)</name>
        <dbReference type="ChEBI" id="CHEBI:29105"/>
    </cofactor>
    <text evidence="5">Binds 1 zinc ion per subunit.</text>
</comment>
<evidence type="ECO:0000313" key="10">
    <source>
        <dbReference type="Proteomes" id="UP001208131"/>
    </source>
</evidence>
<dbReference type="PIRSF" id="PIRSF036894">
    <property type="entry name" value="PMI_Firm_short"/>
    <property type="match status" value="1"/>
</dbReference>
<evidence type="ECO:0000256" key="1">
    <source>
        <dbReference type="ARBA" id="ARBA00022723"/>
    </source>
</evidence>
<feature type="domain" description="Mannose-6-phosphate isomerase cupin" evidence="8">
    <location>
        <begin position="243"/>
        <end position="314"/>
    </location>
</feature>
<keyword evidence="1 5" id="KW-0479">Metal-binding</keyword>
<dbReference type="AlphaFoldDB" id="A0AAE3LHA3"/>
<dbReference type="InterPro" id="IPR049071">
    <property type="entry name" value="MPI_cupin_dom"/>
</dbReference>
<dbReference type="InterPro" id="IPR011051">
    <property type="entry name" value="RmlC_Cupin_sf"/>
</dbReference>
<dbReference type="GO" id="GO:0005975">
    <property type="term" value="P:carbohydrate metabolic process"/>
    <property type="evidence" value="ECO:0007669"/>
    <property type="project" value="InterPro"/>
</dbReference>
<sequence length="318" mass="35628">MSIFKLDPAFKDYIWGGTRLRDEYGKKCDYDKVAESWELSCHKDGPSVVADGEYKGLTLNEYIEKAGKGVLGKNCERFENFPILIKLIDAKDNLSVQVHPDNDYAMRVEGEYGKTEMWYVVDCDEGATLLYGFKHEITKEEFARRIADNTLLEVTNAVPVKKGDVFFIKSGTLHAIGKGILIAEIQQNSNTTYRIYDYGRVGKDGKPRELHVDKALDVTKLAPAEQYPETPVEKKDGYDIKLLSKCEYFTTYRVNVETKAELDADENSFNSILVLEGEPVISGGETVSAKKGESVFISAGTGKYTVEGKCTFVLTKID</sequence>
<feature type="domain" description="Phosphomannose isomerase type I catalytic" evidence="7">
    <location>
        <begin position="3"/>
        <end position="106"/>
    </location>
</feature>
<accession>A0AAE3LHA3</accession>
<evidence type="ECO:0000256" key="4">
    <source>
        <dbReference type="ARBA" id="ARBA00030762"/>
    </source>
</evidence>
<evidence type="ECO:0000256" key="6">
    <source>
        <dbReference type="PIRSR" id="PIRSR036894-2"/>
    </source>
</evidence>
<dbReference type="EMBL" id="JAOQJZ010000003">
    <property type="protein sequence ID" value="MCU6705240.1"/>
    <property type="molecule type" value="Genomic_DNA"/>
</dbReference>
<gene>
    <name evidence="9" type="ORF">OCV57_04770</name>
</gene>